<evidence type="ECO:0000256" key="2">
    <source>
        <dbReference type="ARBA" id="ARBA00022473"/>
    </source>
</evidence>
<dbReference type="PANTHER" id="PTHR31791">
    <property type="entry name" value="FRIGIDA-LIKE PROTEIN 3-RELATED"/>
    <property type="match status" value="1"/>
</dbReference>
<reference evidence="6 7" key="1">
    <citation type="journal article" date="2013" name="Genome Biol.">
        <title>The genome sequence of the most widely cultivated cacao type and its use to identify candidate genes regulating pod color.</title>
        <authorList>
            <person name="Motamayor J.C."/>
            <person name="Mockaitis K."/>
            <person name="Schmutz J."/>
            <person name="Haiminen N."/>
            <person name="Iii D.L."/>
            <person name="Cornejo O."/>
            <person name="Findley S.D."/>
            <person name="Zheng P."/>
            <person name="Utro F."/>
            <person name="Royaert S."/>
            <person name="Saski C."/>
            <person name="Jenkins J."/>
            <person name="Podicheti R."/>
            <person name="Zhao M."/>
            <person name="Scheffler B.E."/>
            <person name="Stack J.C."/>
            <person name="Feltus F.A."/>
            <person name="Mustiga G.M."/>
            <person name="Amores F."/>
            <person name="Phillips W."/>
            <person name="Marelli J.P."/>
            <person name="May G.D."/>
            <person name="Shapiro H."/>
            <person name="Ma J."/>
            <person name="Bustamante C.D."/>
            <person name="Schnell R.J."/>
            <person name="Main D."/>
            <person name="Gilbert D."/>
            <person name="Parida L."/>
            <person name="Kuhn D.N."/>
        </authorList>
    </citation>
    <scope>NUCLEOTIDE SEQUENCE [LARGE SCALE GENOMIC DNA]</scope>
    <source>
        <strain evidence="7">cv. Matina 1-6</strain>
    </source>
</reference>
<dbReference type="Proteomes" id="UP000026915">
    <property type="component" value="Chromosome 5"/>
</dbReference>
<dbReference type="EMBL" id="CM001883">
    <property type="protein sequence ID" value="EOY10626.1"/>
    <property type="molecule type" value="Genomic_DNA"/>
</dbReference>
<evidence type="ECO:0008006" key="8">
    <source>
        <dbReference type="Google" id="ProtNLM"/>
    </source>
</evidence>
<feature type="region of interest" description="Disordered" evidence="5">
    <location>
        <begin position="772"/>
        <end position="805"/>
    </location>
</feature>
<evidence type="ECO:0000256" key="1">
    <source>
        <dbReference type="ARBA" id="ARBA00008956"/>
    </source>
</evidence>
<feature type="compositionally biased region" description="Polar residues" evidence="5">
    <location>
        <begin position="1226"/>
        <end position="1251"/>
    </location>
</feature>
<keyword evidence="4" id="KW-0287">Flowering</keyword>
<dbReference type="eggNOG" id="ENOG502QR8U">
    <property type="taxonomic scope" value="Eukaryota"/>
</dbReference>
<dbReference type="Pfam" id="PF07899">
    <property type="entry name" value="Frigida"/>
    <property type="match status" value="4"/>
</dbReference>
<dbReference type="HOGENOM" id="CLU_259885_0_0_1"/>
<gene>
    <name evidence="6" type="ORF">TCM_025941</name>
</gene>
<accession>A0A061F0R5</accession>
<evidence type="ECO:0000256" key="3">
    <source>
        <dbReference type="ARBA" id="ARBA00022782"/>
    </source>
</evidence>
<feature type="compositionally biased region" description="Basic and acidic residues" evidence="5">
    <location>
        <begin position="772"/>
        <end position="785"/>
    </location>
</feature>
<evidence type="ECO:0000256" key="4">
    <source>
        <dbReference type="ARBA" id="ARBA00023089"/>
    </source>
</evidence>
<dbReference type="InParanoid" id="A0A061F0R5"/>
<dbReference type="STRING" id="3641.A0A061F0R5"/>
<dbReference type="InterPro" id="IPR012474">
    <property type="entry name" value="Frigida"/>
</dbReference>
<dbReference type="Gramene" id="EOY10626">
    <property type="protein sequence ID" value="EOY10626"/>
    <property type="gene ID" value="TCM_025941"/>
</dbReference>
<evidence type="ECO:0000256" key="5">
    <source>
        <dbReference type="SAM" id="MobiDB-lite"/>
    </source>
</evidence>
<proteinExistence type="inferred from homology"/>
<feature type="compositionally biased region" description="Low complexity" evidence="5">
    <location>
        <begin position="1252"/>
        <end position="1266"/>
    </location>
</feature>
<evidence type="ECO:0000313" key="6">
    <source>
        <dbReference type="EMBL" id="EOY10626.1"/>
    </source>
</evidence>
<dbReference type="GO" id="GO:0009908">
    <property type="term" value="P:flower development"/>
    <property type="evidence" value="ECO:0007669"/>
    <property type="project" value="UniProtKB-KW"/>
</dbReference>
<organism evidence="6 7">
    <name type="scientific">Theobroma cacao</name>
    <name type="common">Cacao</name>
    <name type="synonym">Cocoa</name>
    <dbReference type="NCBI Taxonomy" id="3641"/>
    <lineage>
        <taxon>Eukaryota</taxon>
        <taxon>Viridiplantae</taxon>
        <taxon>Streptophyta</taxon>
        <taxon>Embryophyta</taxon>
        <taxon>Tracheophyta</taxon>
        <taxon>Spermatophyta</taxon>
        <taxon>Magnoliopsida</taxon>
        <taxon>eudicotyledons</taxon>
        <taxon>Gunneridae</taxon>
        <taxon>Pentapetalae</taxon>
        <taxon>rosids</taxon>
        <taxon>malvids</taxon>
        <taxon>Malvales</taxon>
        <taxon>Malvaceae</taxon>
        <taxon>Byttnerioideae</taxon>
        <taxon>Theobroma</taxon>
    </lineage>
</organism>
<dbReference type="PANTHER" id="PTHR31791:SF33">
    <property type="entry name" value="FRIGIDA-LIKE PROTEIN"/>
    <property type="match status" value="1"/>
</dbReference>
<keyword evidence="2" id="KW-0217">Developmental protein</keyword>
<comment type="similarity">
    <text evidence="1">Belongs to the Frigida family.</text>
</comment>
<keyword evidence="3" id="KW-0221">Differentiation</keyword>
<keyword evidence="7" id="KW-1185">Reference proteome</keyword>
<dbReference type="OMA" id="SQHKQAP"/>
<protein>
    <recommendedName>
        <fullName evidence="8">FRIGIDA-like protein</fullName>
    </recommendedName>
</protein>
<sequence length="1321" mass="147997">MCSSDDISADLILLQSQSKSLVNTLEKLQGGSSLVSSLYLQCQELQELSKSIQRSIQTRFHELQFKENEIENRLKELEFREKELCKLSKLKLDDRLIGKGSSLPDLKFIVSTDGERLLMFLNEHENEHEKLADEVYNVLKVSNNPGKLVWQAVRGVFLEKGNVGVERNVERRSCLVLLEGLMRVRPESKKYVKKAAAFVAREWKLKLGMEGEDDREILLFLMLVGAYGLLDQFKSKEIRSLFERVAQYKEASLLGRILGFVEKAAPETCNLHSQVKMEQLGEVSIVTSEAIDDTVINHSCSSSAHLRFIANTNADRLLMFLNEHENDEKIGDDVYNALKMSVNPAKLVLDVVKAGISEKANVGVESGVVKNSCVVLLDQLMRLRPEVSQKLRKKALKLAQQWKGNIKTQGNYDEEVLVFLMLVGAYGLTSEFNFKEIESLFESVSQHKQAPILSRILGFTDQTLVKGIYHSQLKIEQSDAENIQLDSILPYEAKLEQYNATSSTSCWPELVSFSISMDARGLISFLSEHVEGHNLMQCEISDALLLASDPAKLVLDALSSFYRSKSGDGFKGAALSNVRKSCILLLEQLMTCSVQIGRHVNEEALKLAVEWKERMEQKYPHGVMAYGFLQFIITYSLTSAYDVDELLRLLVTASEYRQSPDLCLALGLADKISILIETLIKSNLQLEAIAYICAFGLADKFPPAHLLNAHLKYSKMRIYKKAKKSNVKQNQTIDKEIAIMRKVIRCIADHKLESLYPPEDLEKYIVHLERQKEQGNETARREKQKVDRKKTLSVPSTKKPQQECGFKSPFMNMPAEATPSASASAGCTLHLRPSPLEQPVSLIADQAAPCSLWDSTIFSADTNSFNWQHGCAIASNGSLEQFTSTGASDRAAPESSVHHAQLIDQSQSKEFQLDGLVPSEATYEHYNTYSSTSCGFDLQSYITRMDARGLILFLCEHVEDHGLMHCEISDALQLAPDPAKLVLDAVSTFHYSKSGNAPKSKKKSEDGFHSGALCKVRKSCILLLEQLRTFPFQIEPHVNEEVLKLAVDWKGRTLKHRKGVMAYGFLQLIVTYCLMSAYDADELLGLLVIASDYRQSPDLCLALGLADKIRVLIETLINKNQRLEAIAYICAFDLVDKFSPAHMLKVHLEYARESLYQKAKKSHWKWHQIIDHEIALVRKVIGCIADHKLESLYPPEDLEEYIIQFERQKVERYIAARKDKQKTGRKQTPQVPSANSKPQQESGAKLPSTNVSAEATPSTSAGAGSTTKLSPLQLLESFFADQAVPHGLWESTTFSANTNLLSGKQHADTAMIANNGSSDSD</sequence>
<feature type="region of interest" description="Disordered" evidence="5">
    <location>
        <begin position="1218"/>
        <end position="1266"/>
    </location>
</feature>
<name>A0A061F0R5_THECC</name>
<evidence type="ECO:0000313" key="7">
    <source>
        <dbReference type="Proteomes" id="UP000026915"/>
    </source>
</evidence>
<dbReference type="GO" id="GO:0030154">
    <property type="term" value="P:cell differentiation"/>
    <property type="evidence" value="ECO:0007669"/>
    <property type="project" value="UniProtKB-KW"/>
</dbReference>